<dbReference type="Gene3D" id="1.20.1090.10">
    <property type="entry name" value="Dehydroquinate synthase-like - alpha domain"/>
    <property type="match status" value="1"/>
</dbReference>
<dbReference type="Pfam" id="PF00465">
    <property type="entry name" value="Fe-ADH"/>
    <property type="match status" value="1"/>
</dbReference>
<sequence>MLVEDLVHFCAPARLIMGTGARARLPALLQRLGYRRGLVVTDKFFTSATPWVDELVTAARALGVTLTVYDGGAPDPTTTLCDAATATLRAAPETAGIDHVIALGGGSNIDLAKALCLTLPAGAPIRSFIGRIDSATPVLPLVAMPTTAGTGSEATPGAILVDPDNATKIAVMDNRLRPAIALIDPEFTFTCPPRVAADAGIDALTHAIESYVTTDAAAFDLGDDPDPGYSGRTALTMLFARESIRLCAEHLRPSHAATDPAAMREARIGMSHASLYAAMSYGSAGLNAVHGIAYAVAGLTHLSHGTTNAVMLPYVLDALRDVRRDELLTIARLFGIDDADADVAMARLPVVLRDLIGALGVPVTLEACGIREADLDTLTRDALAVTRLAKAFPVPDVAQRYARIVRSAWSGELSFDEGRAHPPLDVQAA</sequence>
<feature type="domain" description="Alcohol dehydrogenase iron-type/glycerol dehydrogenase GldA" evidence="4">
    <location>
        <begin position="12"/>
        <end position="185"/>
    </location>
</feature>
<dbReference type="Pfam" id="PF25137">
    <property type="entry name" value="ADH_Fe_C"/>
    <property type="match status" value="1"/>
</dbReference>
<dbReference type="SUPFAM" id="SSF56796">
    <property type="entry name" value="Dehydroquinate synthase-like"/>
    <property type="match status" value="1"/>
</dbReference>
<dbReference type="GO" id="GO:0046872">
    <property type="term" value="F:metal ion binding"/>
    <property type="evidence" value="ECO:0007669"/>
    <property type="project" value="InterPro"/>
</dbReference>
<comment type="cofactor">
    <cofactor evidence="1">
        <name>Fe cation</name>
        <dbReference type="ChEBI" id="CHEBI:24875"/>
    </cofactor>
</comment>
<evidence type="ECO:0000259" key="4">
    <source>
        <dbReference type="Pfam" id="PF00465"/>
    </source>
</evidence>
<name>A0A316EMP1_9BURK</name>
<dbReference type="OrthoDB" id="9815791at2"/>
<keyword evidence="7" id="KW-1185">Reference proteome</keyword>
<accession>A0A316EMP1</accession>
<dbReference type="AlphaFoldDB" id="A0A316EMP1"/>
<protein>
    <submittedName>
        <fullName evidence="6">Alcohol dehydrogenase</fullName>
    </submittedName>
</protein>
<evidence type="ECO:0000313" key="7">
    <source>
        <dbReference type="Proteomes" id="UP000245754"/>
    </source>
</evidence>
<dbReference type="PANTHER" id="PTHR11496:SF83">
    <property type="entry name" value="HYDROXYACID-OXOACID TRANSHYDROGENASE, MITOCHONDRIAL"/>
    <property type="match status" value="1"/>
</dbReference>
<comment type="caution">
    <text evidence="6">The sequence shown here is derived from an EMBL/GenBank/DDBJ whole genome shotgun (WGS) entry which is preliminary data.</text>
</comment>
<dbReference type="PANTHER" id="PTHR11496">
    <property type="entry name" value="ALCOHOL DEHYDROGENASE"/>
    <property type="match status" value="1"/>
</dbReference>
<dbReference type="Gene3D" id="3.40.50.1970">
    <property type="match status" value="1"/>
</dbReference>
<dbReference type="GO" id="GO:0004022">
    <property type="term" value="F:alcohol dehydrogenase (NAD+) activity"/>
    <property type="evidence" value="ECO:0007669"/>
    <property type="project" value="TreeGrafter"/>
</dbReference>
<dbReference type="InterPro" id="IPR056798">
    <property type="entry name" value="ADH_Fe_C"/>
</dbReference>
<keyword evidence="3" id="KW-0560">Oxidoreductase</keyword>
<reference evidence="6 7" key="1">
    <citation type="submission" date="2018-05" db="EMBL/GenBank/DDBJ databases">
        <title>Genomic Encyclopedia of Type Strains, Phase IV (KMG-V): Genome sequencing to study the core and pangenomes of soil and plant-associated prokaryotes.</title>
        <authorList>
            <person name="Whitman W."/>
        </authorList>
    </citation>
    <scope>NUCLEOTIDE SEQUENCE [LARGE SCALE GENOMIC DNA]</scope>
    <source>
        <strain evidence="6 7">SLV-132</strain>
    </source>
</reference>
<evidence type="ECO:0000256" key="3">
    <source>
        <dbReference type="ARBA" id="ARBA00023002"/>
    </source>
</evidence>
<comment type="similarity">
    <text evidence="2">Belongs to the iron-containing alcohol dehydrogenase family.</text>
</comment>
<evidence type="ECO:0000256" key="2">
    <source>
        <dbReference type="ARBA" id="ARBA00007358"/>
    </source>
</evidence>
<evidence type="ECO:0000259" key="5">
    <source>
        <dbReference type="Pfam" id="PF25137"/>
    </source>
</evidence>
<dbReference type="FunFam" id="3.40.50.1970:FF:000003">
    <property type="entry name" value="Alcohol dehydrogenase, iron-containing"/>
    <property type="match status" value="1"/>
</dbReference>
<dbReference type="RefSeq" id="WP_109584509.1">
    <property type="nucleotide sequence ID" value="NZ_QGGT01000004.1"/>
</dbReference>
<dbReference type="EMBL" id="QGGT01000004">
    <property type="protein sequence ID" value="PWK33389.1"/>
    <property type="molecule type" value="Genomic_DNA"/>
</dbReference>
<dbReference type="InterPro" id="IPR001670">
    <property type="entry name" value="ADH_Fe/GldA"/>
</dbReference>
<dbReference type="InterPro" id="IPR039697">
    <property type="entry name" value="Alcohol_dehydrogenase_Fe"/>
</dbReference>
<proteinExistence type="inferred from homology"/>
<dbReference type="Proteomes" id="UP000245754">
    <property type="component" value="Unassembled WGS sequence"/>
</dbReference>
<evidence type="ECO:0000256" key="1">
    <source>
        <dbReference type="ARBA" id="ARBA00001962"/>
    </source>
</evidence>
<feature type="domain" description="Fe-containing alcohol dehydrogenase-like C-terminal" evidence="5">
    <location>
        <begin position="233"/>
        <end position="385"/>
    </location>
</feature>
<gene>
    <name evidence="6" type="ORF">C7419_10462</name>
</gene>
<evidence type="ECO:0000313" key="6">
    <source>
        <dbReference type="EMBL" id="PWK33389.1"/>
    </source>
</evidence>
<organism evidence="6 7">
    <name type="scientific">Cupriavidus plantarum</name>
    <dbReference type="NCBI Taxonomy" id="942865"/>
    <lineage>
        <taxon>Bacteria</taxon>
        <taxon>Pseudomonadati</taxon>
        <taxon>Pseudomonadota</taxon>
        <taxon>Betaproteobacteria</taxon>
        <taxon>Burkholderiales</taxon>
        <taxon>Burkholderiaceae</taxon>
        <taxon>Cupriavidus</taxon>
    </lineage>
</organism>